<dbReference type="KEGG" id="ocy:OSSY52_22130"/>
<proteinExistence type="predicted"/>
<evidence type="ECO:0000313" key="1">
    <source>
        <dbReference type="EMBL" id="BBE32072.1"/>
    </source>
</evidence>
<dbReference type="Proteomes" id="UP000516361">
    <property type="component" value="Chromosome"/>
</dbReference>
<evidence type="ECO:0008006" key="3">
    <source>
        <dbReference type="Google" id="ProtNLM"/>
    </source>
</evidence>
<organism evidence="1 2">
    <name type="scientific">Tepiditoga spiralis</name>
    <dbReference type="NCBI Taxonomy" id="2108365"/>
    <lineage>
        <taxon>Bacteria</taxon>
        <taxon>Thermotogati</taxon>
        <taxon>Thermotogota</taxon>
        <taxon>Thermotogae</taxon>
        <taxon>Petrotogales</taxon>
        <taxon>Petrotogaceae</taxon>
        <taxon>Tepiditoga</taxon>
    </lineage>
</organism>
<dbReference type="GO" id="GO:0016020">
    <property type="term" value="C:membrane"/>
    <property type="evidence" value="ECO:0007669"/>
    <property type="project" value="InterPro"/>
</dbReference>
<dbReference type="Pfam" id="PF01899">
    <property type="entry name" value="MNHE"/>
    <property type="match status" value="1"/>
</dbReference>
<keyword evidence="2" id="KW-1185">Reference proteome</keyword>
<reference evidence="1 2" key="1">
    <citation type="submission" date="2018-06" db="EMBL/GenBank/DDBJ databases">
        <title>Genome sequencing of Oceanotoga sp. sy52.</title>
        <authorList>
            <person name="Mori K."/>
        </authorList>
    </citation>
    <scope>NUCLEOTIDE SEQUENCE [LARGE SCALE GENOMIC DNA]</scope>
    <source>
        <strain evidence="2">sy52</strain>
    </source>
</reference>
<dbReference type="InterPro" id="IPR002758">
    <property type="entry name" value="Cation_antiport_E"/>
</dbReference>
<dbReference type="GO" id="GO:0008324">
    <property type="term" value="F:monoatomic cation transmembrane transporter activity"/>
    <property type="evidence" value="ECO:0007669"/>
    <property type="project" value="InterPro"/>
</dbReference>
<accession>A0A7G1GBX7</accession>
<dbReference type="InParanoid" id="A0A7G1GBX7"/>
<evidence type="ECO:0000313" key="2">
    <source>
        <dbReference type="Proteomes" id="UP000516361"/>
    </source>
</evidence>
<dbReference type="EMBL" id="AP018712">
    <property type="protein sequence ID" value="BBE32072.1"/>
    <property type="molecule type" value="Genomic_DNA"/>
</dbReference>
<dbReference type="AlphaFoldDB" id="A0A7G1GBX7"/>
<sequence length="140" mass="15993">MIYIFLFSIWLLLMGDFSDLSITLGVFSVLITLYLTKVFFNKKIVGTVEIFISAVGIVVEMYKNTFKFIPLIYGKHYSGISYLDVKNKSKIEKAAIANCITLTPKTLFLKEEDNKLLIHKVARTNEEAHSKDGIWDGELF</sequence>
<name>A0A7G1GBX7_9BACT</name>
<gene>
    <name evidence="1" type="ORF">OSSY52_22130</name>
</gene>
<dbReference type="RefSeq" id="WP_190614927.1">
    <property type="nucleotide sequence ID" value="NZ_AP018712.1"/>
</dbReference>
<protein>
    <recommendedName>
        <fullName evidence="3">Cation:proton antiporter</fullName>
    </recommendedName>
</protein>